<dbReference type="CDD" id="cd07016">
    <property type="entry name" value="S14_ClpP_1"/>
    <property type="match status" value="1"/>
</dbReference>
<dbReference type="GO" id="GO:0006508">
    <property type="term" value="P:proteolysis"/>
    <property type="evidence" value="ECO:0007669"/>
    <property type="project" value="UniProtKB-KW"/>
</dbReference>
<evidence type="ECO:0000256" key="1">
    <source>
        <dbReference type="ARBA" id="ARBA00007039"/>
    </source>
</evidence>
<comment type="caution">
    <text evidence="7">The sequence shown here is derived from an EMBL/GenBank/DDBJ whole genome shotgun (WGS) entry which is preliminary data.</text>
</comment>
<evidence type="ECO:0000313" key="8">
    <source>
        <dbReference type="Proteomes" id="UP000658131"/>
    </source>
</evidence>
<dbReference type="InterPro" id="IPR001907">
    <property type="entry name" value="ClpP"/>
</dbReference>
<comment type="similarity">
    <text evidence="1 6">Belongs to the peptidase S14 family.</text>
</comment>
<protein>
    <recommendedName>
        <fullName evidence="6">ATP-dependent Clp protease proteolytic subunit</fullName>
    </recommendedName>
</protein>
<evidence type="ECO:0000256" key="3">
    <source>
        <dbReference type="ARBA" id="ARBA00022670"/>
    </source>
</evidence>
<accession>A0ABR7NHE3</accession>
<evidence type="ECO:0000256" key="5">
    <source>
        <dbReference type="ARBA" id="ARBA00022825"/>
    </source>
</evidence>
<reference evidence="7 8" key="1">
    <citation type="submission" date="2020-08" db="EMBL/GenBank/DDBJ databases">
        <title>Genome public.</title>
        <authorList>
            <person name="Liu C."/>
            <person name="Sun Q."/>
        </authorList>
    </citation>
    <scope>NUCLEOTIDE SEQUENCE [LARGE SCALE GENOMIC DNA]</scope>
    <source>
        <strain evidence="7 8">BX1</strain>
    </source>
</reference>
<keyword evidence="3 7" id="KW-0645">Protease</keyword>
<keyword evidence="2" id="KW-0963">Cytoplasm</keyword>
<evidence type="ECO:0000256" key="2">
    <source>
        <dbReference type="ARBA" id="ARBA00022490"/>
    </source>
</evidence>
<dbReference type="Pfam" id="PF00574">
    <property type="entry name" value="CLP_protease"/>
    <property type="match status" value="1"/>
</dbReference>
<dbReference type="Gene3D" id="3.90.226.10">
    <property type="entry name" value="2-enoyl-CoA Hydratase, Chain A, domain 1"/>
    <property type="match status" value="1"/>
</dbReference>
<dbReference type="InterPro" id="IPR023562">
    <property type="entry name" value="ClpP/TepA"/>
</dbReference>
<dbReference type="GO" id="GO:0008233">
    <property type="term" value="F:peptidase activity"/>
    <property type="evidence" value="ECO:0007669"/>
    <property type="project" value="UniProtKB-KW"/>
</dbReference>
<sequence length="251" mass="26942">MRKTVRNGVPVIGITGEIVPSADAEFYRWFGIDCTCSRDVQRALADSGGSRTVIVEVDSPGGAVTEGAAIYTELMNYPGELQIEITGLAASAASVIAQAKAKKDAKCRISPVALMMVHNVQMSADGDYRDMEKASEVLQVANRAVINAYRLSTGKTEEEIAALLDAETWFSAQEAVDAGLADEIMFVDGAPGALEPAAAGAMKAQARSLINRAPVLPRELIDRLKAEQKAKEDAEETEKARVVLQIERARF</sequence>
<dbReference type="SUPFAM" id="SSF52096">
    <property type="entry name" value="ClpP/crotonase"/>
    <property type="match status" value="1"/>
</dbReference>
<dbReference type="PRINTS" id="PR00127">
    <property type="entry name" value="CLPPROTEASEP"/>
</dbReference>
<gene>
    <name evidence="7" type="ORF">H8717_05300</name>
</gene>
<evidence type="ECO:0000256" key="6">
    <source>
        <dbReference type="RuleBase" id="RU003567"/>
    </source>
</evidence>
<dbReference type="PANTHER" id="PTHR10381">
    <property type="entry name" value="ATP-DEPENDENT CLP PROTEASE PROTEOLYTIC SUBUNIT"/>
    <property type="match status" value="1"/>
</dbReference>
<proteinExistence type="inferred from homology"/>
<keyword evidence="4" id="KW-0378">Hydrolase</keyword>
<evidence type="ECO:0000256" key="4">
    <source>
        <dbReference type="ARBA" id="ARBA00022801"/>
    </source>
</evidence>
<keyword evidence="5" id="KW-0720">Serine protease</keyword>
<organism evidence="7 8">
    <name type="scientific">Yanshouia hominis</name>
    <dbReference type="NCBI Taxonomy" id="2763673"/>
    <lineage>
        <taxon>Bacteria</taxon>
        <taxon>Bacillati</taxon>
        <taxon>Bacillota</taxon>
        <taxon>Clostridia</taxon>
        <taxon>Eubacteriales</taxon>
        <taxon>Oscillospiraceae</taxon>
        <taxon>Yanshouia</taxon>
    </lineage>
</organism>
<dbReference type="PANTHER" id="PTHR10381:SF70">
    <property type="entry name" value="ATP-DEPENDENT CLP PROTEASE PROTEOLYTIC SUBUNIT"/>
    <property type="match status" value="1"/>
</dbReference>
<dbReference type="NCBIfam" id="NF045542">
    <property type="entry name" value="Clp_rel_HeadMat"/>
    <property type="match status" value="1"/>
</dbReference>
<dbReference type="Proteomes" id="UP000658131">
    <property type="component" value="Unassembled WGS sequence"/>
</dbReference>
<dbReference type="RefSeq" id="WP_262399398.1">
    <property type="nucleotide sequence ID" value="NZ_JACRTB010000007.1"/>
</dbReference>
<dbReference type="InterPro" id="IPR029045">
    <property type="entry name" value="ClpP/crotonase-like_dom_sf"/>
</dbReference>
<evidence type="ECO:0000313" key="7">
    <source>
        <dbReference type="EMBL" id="MBC8575828.1"/>
    </source>
</evidence>
<name>A0ABR7NHE3_9FIRM</name>
<dbReference type="EMBL" id="JACRTB010000007">
    <property type="protein sequence ID" value="MBC8575828.1"/>
    <property type="molecule type" value="Genomic_DNA"/>
</dbReference>
<keyword evidence="8" id="KW-1185">Reference proteome</keyword>